<dbReference type="RefSeq" id="WP_065255158.1">
    <property type="nucleotide sequence ID" value="NZ_JARDJM010000006.1"/>
</dbReference>
<proteinExistence type="predicted"/>
<evidence type="ECO:0000256" key="1">
    <source>
        <dbReference type="SAM" id="Phobius"/>
    </source>
</evidence>
<sequence>MANNNLELALRIRADGAQAVSQLNSLQSNITQTGQATTTTQNQSAQATSQTTQAINRQAQALENASDSLDLSQEIRQTQRLGQAMDDTAQATQNTVNINERMEQSLRSLTPHFMSLIGLSGGLLTASLNALEKSAQLKNLSTISGMNVEQFQYFAVGAKSVGIEMDKLSDIFKDTRDKVGDFLTTGGGELQDFFEQIAPQVGVTAEQFRHLSGADALQLYVNSLREANVSENEMIFYMESIADEASALLPLLNEGGEGFRRYGEQAQRAGAILSQTAVNDALKAKSAISEFSNEMQGVGNRIVVNLIPALQFVSQHLDALVKAGIVVASVFAGRMTATFVATTVEMIKLQAQTMMTAVAQARLGEVSLLTATRLNALTMASRMLTASGGLIGLGVAVASIVAGFLLMKNRQTMW</sequence>
<keyword evidence="1" id="KW-0812">Transmembrane</keyword>
<evidence type="ECO:0000313" key="3">
    <source>
        <dbReference type="Proteomes" id="UP000092607"/>
    </source>
</evidence>
<keyword evidence="1" id="KW-1133">Transmembrane helix</keyword>
<accession>A0A1B8Q4W0</accession>
<dbReference type="AlphaFoldDB" id="A0A1B8Q4W0"/>
<gene>
    <name evidence="2" type="ORF">A9309_04110</name>
</gene>
<organism evidence="2 3">
    <name type="scientific">Moraxella lacunata</name>
    <dbReference type="NCBI Taxonomy" id="477"/>
    <lineage>
        <taxon>Bacteria</taxon>
        <taxon>Pseudomonadati</taxon>
        <taxon>Pseudomonadota</taxon>
        <taxon>Gammaproteobacteria</taxon>
        <taxon>Moraxellales</taxon>
        <taxon>Moraxellaceae</taxon>
        <taxon>Moraxella</taxon>
    </lineage>
</organism>
<dbReference type="Proteomes" id="UP000092607">
    <property type="component" value="Unassembled WGS sequence"/>
</dbReference>
<keyword evidence="1" id="KW-0472">Membrane</keyword>
<comment type="caution">
    <text evidence="2">The sequence shown here is derived from an EMBL/GenBank/DDBJ whole genome shotgun (WGS) entry which is preliminary data.</text>
</comment>
<protein>
    <recommendedName>
        <fullName evidence="4">Phage-related minor tail protein</fullName>
    </recommendedName>
</protein>
<dbReference type="EMBL" id="LZMS01000040">
    <property type="protein sequence ID" value="OBX64698.1"/>
    <property type="molecule type" value="Genomic_DNA"/>
</dbReference>
<feature type="transmembrane region" description="Helical" evidence="1">
    <location>
        <begin position="383"/>
        <end position="407"/>
    </location>
</feature>
<dbReference type="OrthoDB" id="6174294at2"/>
<name>A0A1B8Q4W0_MORLA</name>
<reference evidence="2 3" key="1">
    <citation type="submission" date="2016-06" db="EMBL/GenBank/DDBJ databases">
        <title>Draft genome of Moraxella lacunata CCUG 57757A.</title>
        <authorList>
            <person name="Salva-Serra F."/>
            <person name="Engstrom-Jakobsson H."/>
            <person name="Thorell K."/>
            <person name="Gonzales-Siles L."/>
            <person name="Karlsson R."/>
            <person name="Boulund F."/>
            <person name="Engstrand L."/>
            <person name="Kristiansson E."/>
            <person name="Moore E."/>
        </authorList>
    </citation>
    <scope>NUCLEOTIDE SEQUENCE [LARGE SCALE GENOMIC DNA]</scope>
    <source>
        <strain evidence="2 3">CCUG 57757A</strain>
    </source>
</reference>
<evidence type="ECO:0008006" key="4">
    <source>
        <dbReference type="Google" id="ProtNLM"/>
    </source>
</evidence>
<evidence type="ECO:0000313" key="2">
    <source>
        <dbReference type="EMBL" id="OBX64698.1"/>
    </source>
</evidence>